<keyword evidence="1" id="KW-1133">Transmembrane helix</keyword>
<evidence type="ECO:0000313" key="2">
    <source>
        <dbReference type="EMBL" id="KRZ24293.1"/>
    </source>
</evidence>
<keyword evidence="3" id="KW-1185">Reference proteome</keyword>
<feature type="transmembrane region" description="Helical" evidence="1">
    <location>
        <begin position="12"/>
        <end position="31"/>
    </location>
</feature>
<dbReference type="EMBL" id="JYDS01000124">
    <property type="protein sequence ID" value="KRZ24293.1"/>
    <property type="molecule type" value="Genomic_DNA"/>
</dbReference>
<organism evidence="2 3">
    <name type="scientific">Trichinella pseudospiralis</name>
    <name type="common">Parasitic roundworm</name>
    <dbReference type="NCBI Taxonomy" id="6337"/>
    <lineage>
        <taxon>Eukaryota</taxon>
        <taxon>Metazoa</taxon>
        <taxon>Ecdysozoa</taxon>
        <taxon>Nematoda</taxon>
        <taxon>Enoplea</taxon>
        <taxon>Dorylaimia</taxon>
        <taxon>Trichinellida</taxon>
        <taxon>Trichinellidae</taxon>
        <taxon>Trichinella</taxon>
    </lineage>
</organism>
<name>A0A0V1IQ21_TRIPS</name>
<comment type="caution">
    <text evidence="2">The sequence shown here is derived from an EMBL/GenBank/DDBJ whole genome shotgun (WGS) entry which is preliminary data.</text>
</comment>
<protein>
    <submittedName>
        <fullName evidence="2">Uncharacterized protein</fullName>
    </submittedName>
</protein>
<accession>A0A0V1IQ21</accession>
<evidence type="ECO:0000256" key="1">
    <source>
        <dbReference type="SAM" id="Phobius"/>
    </source>
</evidence>
<gene>
    <name evidence="2" type="ORF">T4B_5159</name>
</gene>
<dbReference type="AlphaFoldDB" id="A0A0V1IQ21"/>
<keyword evidence="1" id="KW-0472">Membrane</keyword>
<sequence length="113" mass="12991">MQANNDTALTTMAKYAITFGLFNFIIYSLFYNKSVIKRPKFHLKPVEKNQRKSNKELFFVISIDNKNLHKGSCAVDVFDNCSTSNQAYIYQRSIGWLGIFGRWQFYSGVAAIS</sequence>
<proteinExistence type="predicted"/>
<reference evidence="2 3" key="1">
    <citation type="submission" date="2015-01" db="EMBL/GenBank/DDBJ databases">
        <title>Evolution of Trichinella species and genotypes.</title>
        <authorList>
            <person name="Korhonen P.K."/>
            <person name="Edoardo P."/>
            <person name="Giuseppe L.R."/>
            <person name="Gasser R.B."/>
        </authorList>
    </citation>
    <scope>NUCLEOTIDE SEQUENCE [LARGE SCALE GENOMIC DNA]</scope>
    <source>
        <strain evidence="2">ISS588</strain>
    </source>
</reference>
<keyword evidence="1" id="KW-0812">Transmembrane</keyword>
<dbReference type="Proteomes" id="UP000054805">
    <property type="component" value="Unassembled WGS sequence"/>
</dbReference>
<evidence type="ECO:0000313" key="3">
    <source>
        <dbReference type="Proteomes" id="UP000054805"/>
    </source>
</evidence>